<protein>
    <submittedName>
        <fullName evidence="1">Uncharacterized protein</fullName>
    </submittedName>
</protein>
<accession>A0A3M6U4H0</accession>
<dbReference type="AlphaFoldDB" id="A0A3M6U4H0"/>
<sequence length="70" mass="7613">MVITRKEVKHENYLVNCKCGDYSVAETDWAACLIARKGNCPNNFIKLDDDGACAPGNIGDRHGRTGCVAL</sequence>
<keyword evidence="2" id="KW-1185">Reference proteome</keyword>
<dbReference type="EMBL" id="RCHS01002278">
    <property type="protein sequence ID" value="RMX48424.1"/>
    <property type="molecule type" value="Genomic_DNA"/>
</dbReference>
<evidence type="ECO:0000313" key="2">
    <source>
        <dbReference type="Proteomes" id="UP000275408"/>
    </source>
</evidence>
<evidence type="ECO:0000313" key="1">
    <source>
        <dbReference type="EMBL" id="RMX48424.1"/>
    </source>
</evidence>
<name>A0A3M6U4H0_POCDA</name>
<proteinExistence type="predicted"/>
<dbReference type="Proteomes" id="UP000275408">
    <property type="component" value="Unassembled WGS sequence"/>
</dbReference>
<organism evidence="1 2">
    <name type="scientific">Pocillopora damicornis</name>
    <name type="common">Cauliflower coral</name>
    <name type="synonym">Millepora damicornis</name>
    <dbReference type="NCBI Taxonomy" id="46731"/>
    <lineage>
        <taxon>Eukaryota</taxon>
        <taxon>Metazoa</taxon>
        <taxon>Cnidaria</taxon>
        <taxon>Anthozoa</taxon>
        <taxon>Hexacorallia</taxon>
        <taxon>Scleractinia</taxon>
        <taxon>Astrocoeniina</taxon>
        <taxon>Pocilloporidae</taxon>
        <taxon>Pocillopora</taxon>
    </lineage>
</organism>
<comment type="caution">
    <text evidence="1">The sequence shown here is derived from an EMBL/GenBank/DDBJ whole genome shotgun (WGS) entry which is preliminary data.</text>
</comment>
<reference evidence="1 2" key="1">
    <citation type="journal article" date="2018" name="Sci. Rep.">
        <title>Comparative analysis of the Pocillopora damicornis genome highlights role of immune system in coral evolution.</title>
        <authorList>
            <person name="Cunning R."/>
            <person name="Bay R.A."/>
            <person name="Gillette P."/>
            <person name="Baker A.C."/>
            <person name="Traylor-Knowles N."/>
        </authorList>
    </citation>
    <scope>NUCLEOTIDE SEQUENCE [LARGE SCALE GENOMIC DNA]</scope>
    <source>
        <strain evidence="1">RSMAS</strain>
        <tissue evidence="1">Whole animal</tissue>
    </source>
</reference>
<gene>
    <name evidence="1" type="ORF">pdam_00011002</name>
</gene>